<keyword evidence="2" id="KW-1185">Reference proteome</keyword>
<dbReference type="EnsemblPlants" id="TuG1812G0200003082.01.T02">
    <property type="protein sequence ID" value="TuG1812G0200003082.01.T02"/>
    <property type="gene ID" value="TuG1812G0200003082.01"/>
</dbReference>
<evidence type="ECO:0000313" key="2">
    <source>
        <dbReference type="Proteomes" id="UP000015106"/>
    </source>
</evidence>
<organism evidence="1 2">
    <name type="scientific">Triticum urartu</name>
    <name type="common">Red wild einkorn</name>
    <name type="synonym">Crithodium urartu</name>
    <dbReference type="NCBI Taxonomy" id="4572"/>
    <lineage>
        <taxon>Eukaryota</taxon>
        <taxon>Viridiplantae</taxon>
        <taxon>Streptophyta</taxon>
        <taxon>Embryophyta</taxon>
        <taxon>Tracheophyta</taxon>
        <taxon>Spermatophyta</taxon>
        <taxon>Magnoliopsida</taxon>
        <taxon>Liliopsida</taxon>
        <taxon>Poales</taxon>
        <taxon>Poaceae</taxon>
        <taxon>BOP clade</taxon>
        <taxon>Pooideae</taxon>
        <taxon>Triticodae</taxon>
        <taxon>Triticeae</taxon>
        <taxon>Triticinae</taxon>
        <taxon>Triticum</taxon>
    </lineage>
</organism>
<accession>A0A8R7THZ0</accession>
<proteinExistence type="predicted"/>
<dbReference type="Proteomes" id="UP000015106">
    <property type="component" value="Chromosome 2"/>
</dbReference>
<dbReference type="AlphaFoldDB" id="A0A8R7THZ0"/>
<protein>
    <submittedName>
        <fullName evidence="1">Uncharacterized protein</fullName>
    </submittedName>
</protein>
<reference evidence="2" key="1">
    <citation type="journal article" date="2013" name="Nature">
        <title>Draft genome of the wheat A-genome progenitor Triticum urartu.</title>
        <authorList>
            <person name="Ling H.Q."/>
            <person name="Zhao S."/>
            <person name="Liu D."/>
            <person name="Wang J."/>
            <person name="Sun H."/>
            <person name="Zhang C."/>
            <person name="Fan H."/>
            <person name="Li D."/>
            <person name="Dong L."/>
            <person name="Tao Y."/>
            <person name="Gao C."/>
            <person name="Wu H."/>
            <person name="Li Y."/>
            <person name="Cui Y."/>
            <person name="Guo X."/>
            <person name="Zheng S."/>
            <person name="Wang B."/>
            <person name="Yu K."/>
            <person name="Liang Q."/>
            <person name="Yang W."/>
            <person name="Lou X."/>
            <person name="Chen J."/>
            <person name="Feng M."/>
            <person name="Jian J."/>
            <person name="Zhang X."/>
            <person name="Luo G."/>
            <person name="Jiang Y."/>
            <person name="Liu J."/>
            <person name="Wang Z."/>
            <person name="Sha Y."/>
            <person name="Zhang B."/>
            <person name="Wu H."/>
            <person name="Tang D."/>
            <person name="Shen Q."/>
            <person name="Xue P."/>
            <person name="Zou S."/>
            <person name="Wang X."/>
            <person name="Liu X."/>
            <person name="Wang F."/>
            <person name="Yang Y."/>
            <person name="An X."/>
            <person name="Dong Z."/>
            <person name="Zhang K."/>
            <person name="Zhang X."/>
            <person name="Luo M.C."/>
            <person name="Dvorak J."/>
            <person name="Tong Y."/>
            <person name="Wang J."/>
            <person name="Yang H."/>
            <person name="Li Z."/>
            <person name="Wang D."/>
            <person name="Zhang A."/>
            <person name="Wang J."/>
        </authorList>
    </citation>
    <scope>NUCLEOTIDE SEQUENCE</scope>
    <source>
        <strain evidence="2">cv. G1812</strain>
    </source>
</reference>
<reference evidence="1" key="3">
    <citation type="submission" date="2022-06" db="UniProtKB">
        <authorList>
            <consortium name="EnsemblPlants"/>
        </authorList>
    </citation>
    <scope>IDENTIFICATION</scope>
</reference>
<evidence type="ECO:0000313" key="1">
    <source>
        <dbReference type="EnsemblPlants" id="TuG1812G0200003082.01.T02"/>
    </source>
</evidence>
<dbReference type="Gramene" id="TuG1812G0200003082.01.T02">
    <property type="protein sequence ID" value="TuG1812G0200003082.01.T02"/>
    <property type="gene ID" value="TuG1812G0200003082.01"/>
</dbReference>
<reference evidence="1" key="2">
    <citation type="submission" date="2018-03" db="EMBL/GenBank/DDBJ databases">
        <title>The Triticum urartu genome reveals the dynamic nature of wheat genome evolution.</title>
        <authorList>
            <person name="Ling H."/>
            <person name="Ma B."/>
            <person name="Shi X."/>
            <person name="Liu H."/>
            <person name="Dong L."/>
            <person name="Sun H."/>
            <person name="Cao Y."/>
            <person name="Gao Q."/>
            <person name="Zheng S."/>
            <person name="Li Y."/>
            <person name="Yu Y."/>
            <person name="Du H."/>
            <person name="Qi M."/>
            <person name="Li Y."/>
            <person name="Yu H."/>
            <person name="Cui Y."/>
            <person name="Wang N."/>
            <person name="Chen C."/>
            <person name="Wu H."/>
            <person name="Zhao Y."/>
            <person name="Zhang J."/>
            <person name="Li Y."/>
            <person name="Zhou W."/>
            <person name="Zhang B."/>
            <person name="Hu W."/>
            <person name="Eijk M."/>
            <person name="Tang J."/>
            <person name="Witsenboer H."/>
            <person name="Zhao S."/>
            <person name="Li Z."/>
            <person name="Zhang A."/>
            <person name="Wang D."/>
            <person name="Liang C."/>
        </authorList>
    </citation>
    <scope>NUCLEOTIDE SEQUENCE [LARGE SCALE GENOMIC DNA]</scope>
    <source>
        <strain evidence="1">cv. G1812</strain>
    </source>
</reference>
<name>A0A8R7THZ0_TRIUA</name>
<sequence>MTCGCLAHRRPKKSFRKKCKRKMEQESQSSSPLSTWWLLVLKAQAAAATISKLLLLTIMGEGRCPTAWMLACSPSVAAFNPEAVCRRSLHQSRLSFVHCSKRPGQKTRSSSDEPCPNRNLSPYLSSLLMGT</sequence>